<feature type="compositionally biased region" description="Basic and acidic residues" evidence="2">
    <location>
        <begin position="509"/>
        <end position="523"/>
    </location>
</feature>
<dbReference type="Proteomes" id="UP000701801">
    <property type="component" value="Unassembled WGS sequence"/>
</dbReference>
<feature type="region of interest" description="Disordered" evidence="2">
    <location>
        <begin position="1"/>
        <end position="134"/>
    </location>
</feature>
<dbReference type="EMBL" id="CAJVRM010000020">
    <property type="protein sequence ID" value="CAG8971426.1"/>
    <property type="molecule type" value="Genomic_DNA"/>
</dbReference>
<dbReference type="AlphaFoldDB" id="A0A9N9LF50"/>
<comment type="caution">
    <text evidence="3">The sequence shown here is derived from an EMBL/GenBank/DDBJ whole genome shotgun (WGS) entry which is preliminary data.</text>
</comment>
<keyword evidence="1" id="KW-0175">Coiled coil</keyword>
<feature type="region of interest" description="Disordered" evidence="2">
    <location>
        <begin position="509"/>
        <end position="586"/>
    </location>
</feature>
<feature type="region of interest" description="Disordered" evidence="2">
    <location>
        <begin position="170"/>
        <end position="218"/>
    </location>
</feature>
<evidence type="ECO:0000256" key="2">
    <source>
        <dbReference type="SAM" id="MobiDB-lite"/>
    </source>
</evidence>
<dbReference type="OrthoDB" id="5342758at2759"/>
<feature type="coiled-coil region" evidence="1">
    <location>
        <begin position="388"/>
        <end position="415"/>
    </location>
</feature>
<keyword evidence="4" id="KW-1185">Reference proteome</keyword>
<evidence type="ECO:0008006" key="5">
    <source>
        <dbReference type="Google" id="ProtNLM"/>
    </source>
</evidence>
<feature type="compositionally biased region" description="Low complexity" evidence="2">
    <location>
        <begin position="541"/>
        <end position="557"/>
    </location>
</feature>
<evidence type="ECO:0000313" key="4">
    <source>
        <dbReference type="Proteomes" id="UP000701801"/>
    </source>
</evidence>
<proteinExistence type="predicted"/>
<name>A0A9N9LF50_9HELO</name>
<feature type="compositionally biased region" description="Low complexity" evidence="2">
    <location>
        <begin position="202"/>
        <end position="213"/>
    </location>
</feature>
<sequence length="586" mass="64742">MFARSPSSRDTNSLLPLQHDQERTTPFDLEDLSPRPSQAVSPSPPPSFYRAKNSANNNLNTDGASPYHDDDEDGRPFQFSPSPERTQKRRIQFAAPPPPITSSVLFHGRKPAEKSPKWGRETGGGGGLRSPPAVVREGMDPLVILGRKEVAIQRELQEILDAQSAGLVQGFGGERKGSVDGSEGSATPTSRSGLGERRSRSRSGNGKGVVPVRQPKKKVVGLRSARRGLLRDMGELVGVKDEESGILDVEIERRDKVLLKVEVWEKRIEGARQQLSGAASGENEDAGEVARELEGLRTEEQAMDSEIREMEDRLAQMKAKKRWVGERISEAVNRQEARLSSYRGALREAESEVKQFLKRPPVTVSAIMGEEQGFMALPTNRRTLGMAKEWWNKEISQLRTRKEEVEKEKVALEEGAQLWQDSIQVVTEFEDDLRKQMAGTPDPSMLQTQIDKMEPVIGKLSEAVKTAEERGWNLLICAIGAELAAFKEGEEMWRGVLRTISGVVTEKHDEIQPPPKSESHGLEEMDGQVVAREESEDEGPGPELLLEGNGLQEMNGLGLKGGREVEDPLDSEDEGPSPELLVEPGH</sequence>
<gene>
    <name evidence="3" type="ORF">HYALB_00002008</name>
</gene>
<protein>
    <recommendedName>
        <fullName evidence="5">Atg28p-like protein</fullName>
    </recommendedName>
</protein>
<feature type="compositionally biased region" description="Polar residues" evidence="2">
    <location>
        <begin position="1"/>
        <end position="15"/>
    </location>
</feature>
<feature type="compositionally biased region" description="Polar residues" evidence="2">
    <location>
        <begin position="53"/>
        <end position="63"/>
    </location>
</feature>
<feature type="coiled-coil region" evidence="1">
    <location>
        <begin position="293"/>
        <end position="359"/>
    </location>
</feature>
<feature type="compositionally biased region" description="Acidic residues" evidence="2">
    <location>
        <begin position="567"/>
        <end position="576"/>
    </location>
</feature>
<feature type="compositionally biased region" description="Basic and acidic residues" evidence="2">
    <location>
        <begin position="110"/>
        <end position="120"/>
    </location>
</feature>
<evidence type="ECO:0000313" key="3">
    <source>
        <dbReference type="EMBL" id="CAG8971426.1"/>
    </source>
</evidence>
<evidence type="ECO:0000256" key="1">
    <source>
        <dbReference type="SAM" id="Coils"/>
    </source>
</evidence>
<accession>A0A9N9LF50</accession>
<organism evidence="3 4">
    <name type="scientific">Hymenoscyphus albidus</name>
    <dbReference type="NCBI Taxonomy" id="595503"/>
    <lineage>
        <taxon>Eukaryota</taxon>
        <taxon>Fungi</taxon>
        <taxon>Dikarya</taxon>
        <taxon>Ascomycota</taxon>
        <taxon>Pezizomycotina</taxon>
        <taxon>Leotiomycetes</taxon>
        <taxon>Helotiales</taxon>
        <taxon>Helotiaceae</taxon>
        <taxon>Hymenoscyphus</taxon>
    </lineage>
</organism>
<reference evidence="3" key="1">
    <citation type="submission" date="2021-07" db="EMBL/GenBank/DDBJ databases">
        <authorList>
            <person name="Durling M."/>
        </authorList>
    </citation>
    <scope>NUCLEOTIDE SEQUENCE</scope>
</reference>